<reference evidence="8 9" key="1">
    <citation type="submission" date="2016-04" db="EMBL/GenBank/DDBJ databases">
        <title>Evolutionary innovation and constraint leading to complex multicellularity in the Ascomycota.</title>
        <authorList>
            <person name="Cisse O."/>
            <person name="Nguyen A."/>
            <person name="Hewitt D.A."/>
            <person name="Jedd G."/>
            <person name="Stajich J.E."/>
        </authorList>
    </citation>
    <scope>NUCLEOTIDE SEQUENCE [LARGE SCALE GENOMIC DNA]</scope>
    <source>
        <strain evidence="8 9">DAH-3</strain>
    </source>
</reference>
<feature type="region of interest" description="Disordered" evidence="7">
    <location>
        <begin position="584"/>
        <end position="666"/>
    </location>
</feature>
<dbReference type="PROSITE" id="PS50082">
    <property type="entry name" value="WD_REPEATS_2"/>
    <property type="match status" value="2"/>
</dbReference>
<dbReference type="InterPro" id="IPR037590">
    <property type="entry name" value="WDR24"/>
</dbReference>
<dbReference type="InterPro" id="IPR001680">
    <property type="entry name" value="WD40_rpt"/>
</dbReference>
<dbReference type="Pfam" id="PF00400">
    <property type="entry name" value="WD40"/>
    <property type="match status" value="2"/>
</dbReference>
<keyword evidence="2" id="KW-0479">Metal-binding</keyword>
<feature type="compositionally biased region" description="Polar residues" evidence="7">
    <location>
        <begin position="30"/>
        <end position="41"/>
    </location>
</feature>
<evidence type="ECO:0000256" key="3">
    <source>
        <dbReference type="ARBA" id="ARBA00022737"/>
    </source>
</evidence>
<dbReference type="InterPro" id="IPR015943">
    <property type="entry name" value="WD40/YVTN_repeat-like_dom_sf"/>
</dbReference>
<gene>
    <name evidence="8" type="ORF">NEOLI_004008</name>
</gene>
<dbReference type="PROSITE" id="PS50294">
    <property type="entry name" value="WD_REPEATS_REGION"/>
    <property type="match status" value="2"/>
</dbReference>
<evidence type="ECO:0000256" key="7">
    <source>
        <dbReference type="SAM" id="MobiDB-lite"/>
    </source>
</evidence>
<feature type="region of interest" description="Disordered" evidence="7">
    <location>
        <begin position="26"/>
        <end position="50"/>
    </location>
</feature>
<keyword evidence="3" id="KW-0677">Repeat</keyword>
<dbReference type="SMART" id="SM00320">
    <property type="entry name" value="WD40"/>
    <property type="match status" value="5"/>
</dbReference>
<dbReference type="GO" id="GO:0005774">
    <property type="term" value="C:vacuolar membrane"/>
    <property type="evidence" value="ECO:0007669"/>
    <property type="project" value="TreeGrafter"/>
</dbReference>
<comment type="caution">
    <text evidence="8">The sequence shown here is derived from an EMBL/GenBank/DDBJ whole genome shotgun (WGS) entry which is preliminary data.</text>
</comment>
<evidence type="ECO:0000313" key="8">
    <source>
        <dbReference type="EMBL" id="OLL24522.1"/>
    </source>
</evidence>
<dbReference type="Gene3D" id="2.130.10.10">
    <property type="entry name" value="YVTN repeat-like/Quinoprotein amine dehydrogenase"/>
    <property type="match status" value="1"/>
</dbReference>
<feature type="compositionally biased region" description="Polar residues" evidence="7">
    <location>
        <begin position="521"/>
        <end position="541"/>
    </location>
</feature>
<name>A0A1U7LPQ2_NEOID</name>
<feature type="compositionally biased region" description="Polar residues" evidence="7">
    <location>
        <begin position="640"/>
        <end position="650"/>
    </location>
</feature>
<dbReference type="STRING" id="1198029.A0A1U7LPQ2"/>
<proteinExistence type="predicted"/>
<dbReference type="GO" id="GO:0016239">
    <property type="term" value="P:positive regulation of macroautophagy"/>
    <property type="evidence" value="ECO:0007669"/>
    <property type="project" value="TreeGrafter"/>
</dbReference>
<dbReference type="PROSITE" id="PS00678">
    <property type="entry name" value="WD_REPEATS_1"/>
    <property type="match status" value="2"/>
</dbReference>
<accession>A0A1U7LPQ2</accession>
<dbReference type="GO" id="GO:0008270">
    <property type="term" value="F:zinc ion binding"/>
    <property type="evidence" value="ECO:0007669"/>
    <property type="project" value="UniProtKB-KW"/>
</dbReference>
<feature type="repeat" description="WD" evidence="6">
    <location>
        <begin position="234"/>
        <end position="275"/>
    </location>
</feature>
<organism evidence="8 9">
    <name type="scientific">Neolecta irregularis (strain DAH-3)</name>
    <dbReference type="NCBI Taxonomy" id="1198029"/>
    <lineage>
        <taxon>Eukaryota</taxon>
        <taxon>Fungi</taxon>
        <taxon>Dikarya</taxon>
        <taxon>Ascomycota</taxon>
        <taxon>Taphrinomycotina</taxon>
        <taxon>Neolectales</taxon>
        <taxon>Neolectaceae</taxon>
        <taxon>Neolecta</taxon>
    </lineage>
</organism>
<feature type="compositionally biased region" description="Low complexity" evidence="7">
    <location>
        <begin position="544"/>
        <end position="558"/>
    </location>
</feature>
<feature type="repeat" description="WD" evidence="6">
    <location>
        <begin position="145"/>
        <end position="187"/>
    </location>
</feature>
<keyword evidence="1 6" id="KW-0853">WD repeat</keyword>
<dbReference type="GO" id="GO:0061700">
    <property type="term" value="C:GATOR2 complex"/>
    <property type="evidence" value="ECO:0007669"/>
    <property type="project" value="TreeGrafter"/>
</dbReference>
<dbReference type="PANTHER" id="PTHR46200">
    <property type="entry name" value="GATOR COMPLEX PROTEIN WDR24"/>
    <property type="match status" value="1"/>
</dbReference>
<evidence type="ECO:0000256" key="6">
    <source>
        <dbReference type="PROSITE-ProRule" id="PRU00221"/>
    </source>
</evidence>
<dbReference type="AlphaFoldDB" id="A0A1U7LPQ2"/>
<evidence type="ECO:0000256" key="2">
    <source>
        <dbReference type="ARBA" id="ARBA00022723"/>
    </source>
</evidence>
<keyword evidence="5" id="KW-0862">Zinc</keyword>
<feature type="region of interest" description="Disordered" evidence="7">
    <location>
        <begin position="515"/>
        <end position="564"/>
    </location>
</feature>
<dbReference type="SUPFAM" id="SSF50978">
    <property type="entry name" value="WD40 repeat-like"/>
    <property type="match status" value="1"/>
</dbReference>
<evidence type="ECO:0000256" key="1">
    <source>
        <dbReference type="ARBA" id="ARBA00022574"/>
    </source>
</evidence>
<dbReference type="GO" id="GO:0005829">
    <property type="term" value="C:cytosol"/>
    <property type="evidence" value="ECO:0007669"/>
    <property type="project" value="TreeGrafter"/>
</dbReference>
<dbReference type="OrthoDB" id="60955at2759"/>
<dbReference type="EMBL" id="LXFE01000753">
    <property type="protein sequence ID" value="OLL24522.1"/>
    <property type="molecule type" value="Genomic_DNA"/>
</dbReference>
<feature type="compositionally biased region" description="Basic and acidic residues" evidence="7">
    <location>
        <begin position="651"/>
        <end position="666"/>
    </location>
</feature>
<dbReference type="GO" id="GO:1904263">
    <property type="term" value="P:positive regulation of TORC1 signaling"/>
    <property type="evidence" value="ECO:0007669"/>
    <property type="project" value="TreeGrafter"/>
</dbReference>
<sequence length="787" mass="88075">MSVPDRAARTPFSRIQSLGRTIATGISAPVSGSGQSTSSIFTPDPPRTAHPHTIISSRVNRFAIKYDVNAPIAAIAADPEYERVVVAGREVLKILRVSSFAITEDLNLSKRRQVGKQWHESMNMPTLTAKPPRTTLQLQQLDRVIQEHKRAVNRLTFSPNNGNWLVSASQDGTMRLWDLRDSSGSAQITMEGKADAVRDITFNAANATELAASFENGVIQRWDIRRPKIYGLKLNAHNGIALSVDWHPDGKHLASGGRDKQIKIWNFHSDNRKPQQTLQTMAPVVRVLWRPSEGTTELASCSLQSFNAIQIWNLKRPYVPSRLLDEHDNVATGIVWNNEDVLWSSSKDKTFVRHDIRTASRPLTNLPPSAVAWSPRGELFYTTDLRKTTRSHVHFDSSAPLEDDPPSQESRRGIFFNPARATTPVSTANIPFDVHIPQHLTTFISFPSTSTSKFDILAKIYVTTCDESMSFSEACKWNSQAALRIRDYRTSQTWTILMQIYTWFEDDIHSARLKRTEKSTNQKSVQLPDQDHSGQAQNESILDTRITSPSSISPRIQIEQPHRRYISSSEKPCILFEDISDLSSTSEKSESPIQQHALARTASPMRKLSTNDTGSPRSPYPDPVITQTYNSQHRGCPESYESSRSGSTQDHSTESARDTEGEVTEVHDRMKDSLITVRPATGLSGASTLLAKPQYVQPVLEPTWTFKAVFRQLFDYYILLGDVQMAATLSLLIGDDIELPAEQVRQLISGYIGIPLKSSISITLVRTFTPAGAVCYCGRDFQFNINQ</sequence>
<dbReference type="InterPro" id="IPR019775">
    <property type="entry name" value="WD40_repeat_CS"/>
</dbReference>
<evidence type="ECO:0000256" key="5">
    <source>
        <dbReference type="ARBA" id="ARBA00022833"/>
    </source>
</evidence>
<evidence type="ECO:0000313" key="9">
    <source>
        <dbReference type="Proteomes" id="UP000186594"/>
    </source>
</evidence>
<dbReference type="Proteomes" id="UP000186594">
    <property type="component" value="Unassembled WGS sequence"/>
</dbReference>
<dbReference type="InterPro" id="IPR036322">
    <property type="entry name" value="WD40_repeat_dom_sf"/>
</dbReference>
<keyword evidence="9" id="KW-1185">Reference proteome</keyword>
<evidence type="ECO:0000256" key="4">
    <source>
        <dbReference type="ARBA" id="ARBA00022771"/>
    </source>
</evidence>
<dbReference type="PANTHER" id="PTHR46200:SF1">
    <property type="entry name" value="GATOR COMPLEX PROTEIN WDR24"/>
    <property type="match status" value="1"/>
</dbReference>
<protein>
    <submittedName>
        <fullName evidence="8">WD repeat-containing protein 24</fullName>
    </submittedName>
</protein>
<keyword evidence="4" id="KW-0863">Zinc-finger</keyword>